<proteinExistence type="inferred from homology"/>
<keyword evidence="1" id="KW-0648">Protein biosynthesis</keyword>
<dbReference type="GO" id="GO:0050566">
    <property type="term" value="F:asparaginyl-tRNA synthase (glutamine-hydrolyzing) activity"/>
    <property type="evidence" value="ECO:0007669"/>
    <property type="project" value="RHEA"/>
</dbReference>
<comment type="catalytic activity">
    <reaction evidence="1">
        <text>L-glutamyl-tRNA(Gln) + L-glutamine + ATP + H2O = L-glutaminyl-tRNA(Gln) + L-glutamate + ADP + phosphate + H(+)</text>
        <dbReference type="Rhea" id="RHEA:17521"/>
        <dbReference type="Rhea" id="RHEA-COMP:9681"/>
        <dbReference type="Rhea" id="RHEA-COMP:9684"/>
        <dbReference type="ChEBI" id="CHEBI:15377"/>
        <dbReference type="ChEBI" id="CHEBI:15378"/>
        <dbReference type="ChEBI" id="CHEBI:29985"/>
        <dbReference type="ChEBI" id="CHEBI:30616"/>
        <dbReference type="ChEBI" id="CHEBI:43474"/>
        <dbReference type="ChEBI" id="CHEBI:58359"/>
        <dbReference type="ChEBI" id="CHEBI:78520"/>
        <dbReference type="ChEBI" id="CHEBI:78521"/>
        <dbReference type="ChEBI" id="CHEBI:456216"/>
    </reaction>
</comment>
<reference evidence="2 3" key="1">
    <citation type="submission" date="2019-07" db="EMBL/GenBank/DDBJ databases">
        <title>Whole genome shotgun sequence of Oceanithermus desulfurans NBRC 100063.</title>
        <authorList>
            <person name="Hosoyama A."/>
            <person name="Uohara A."/>
            <person name="Ohji S."/>
            <person name="Ichikawa N."/>
        </authorList>
    </citation>
    <scope>NUCLEOTIDE SEQUENCE [LARGE SCALE GENOMIC DNA]</scope>
    <source>
        <strain evidence="2 3">NBRC 100063</strain>
    </source>
</reference>
<keyword evidence="2" id="KW-0808">Transferase</keyword>
<keyword evidence="1" id="KW-0547">Nucleotide-binding</keyword>
<accession>A0A511RI12</accession>
<evidence type="ECO:0000313" key="2">
    <source>
        <dbReference type="EMBL" id="GEM89278.1"/>
    </source>
</evidence>
<dbReference type="OrthoDB" id="26171at2"/>
<dbReference type="Gene3D" id="1.10.8.990">
    <property type="match status" value="1"/>
</dbReference>
<dbReference type="GO" id="GO:0006450">
    <property type="term" value="P:regulation of translational fidelity"/>
    <property type="evidence" value="ECO:0007669"/>
    <property type="project" value="InterPro"/>
</dbReference>
<dbReference type="Proteomes" id="UP000321827">
    <property type="component" value="Unassembled WGS sequence"/>
</dbReference>
<dbReference type="RefSeq" id="WP_147145941.1">
    <property type="nucleotide sequence ID" value="NZ_BJXN01000004.1"/>
</dbReference>
<dbReference type="GO" id="GO:0070681">
    <property type="term" value="P:glutaminyl-tRNAGln biosynthesis via transamidation"/>
    <property type="evidence" value="ECO:0007669"/>
    <property type="project" value="TreeGrafter"/>
</dbReference>
<comment type="function">
    <text evidence="1">Allows the formation of correctly charged Asn-tRNA(Asn) or Gln-tRNA(Gln) through the transamidation of misacylated Asp-tRNA(Asn) or Glu-tRNA(Gln) in organisms which lack either or both of asparaginyl-tRNA or glutaminyl-tRNA synthetases. The reaction takes place in the presence of glutamine and ATP through an activated phospho-Asp-tRNA(Asn) or phospho-Glu-tRNA(Gln).</text>
</comment>
<dbReference type="EMBL" id="BJXN01000004">
    <property type="protein sequence ID" value="GEM89278.1"/>
    <property type="molecule type" value="Genomic_DNA"/>
</dbReference>
<dbReference type="NCBIfam" id="TIGR00135">
    <property type="entry name" value="gatC"/>
    <property type="match status" value="1"/>
</dbReference>
<dbReference type="GO" id="GO:0050567">
    <property type="term" value="F:glutaminyl-tRNA synthase (glutamine-hydrolyzing) activity"/>
    <property type="evidence" value="ECO:0007669"/>
    <property type="project" value="UniProtKB-UniRule"/>
</dbReference>
<dbReference type="GO" id="GO:0006412">
    <property type="term" value="P:translation"/>
    <property type="evidence" value="ECO:0007669"/>
    <property type="project" value="UniProtKB-UniRule"/>
</dbReference>
<dbReference type="InterPro" id="IPR036113">
    <property type="entry name" value="Asp/Glu-ADT_sf_sub_c"/>
</dbReference>
<dbReference type="PANTHER" id="PTHR15004:SF0">
    <property type="entry name" value="GLUTAMYL-TRNA(GLN) AMIDOTRANSFERASE SUBUNIT C, MITOCHONDRIAL"/>
    <property type="match status" value="1"/>
</dbReference>
<evidence type="ECO:0000313" key="3">
    <source>
        <dbReference type="Proteomes" id="UP000321827"/>
    </source>
</evidence>
<comment type="catalytic activity">
    <reaction evidence="1">
        <text>L-aspartyl-tRNA(Asn) + L-glutamine + ATP + H2O = L-asparaginyl-tRNA(Asn) + L-glutamate + ADP + phosphate + 2 H(+)</text>
        <dbReference type="Rhea" id="RHEA:14513"/>
        <dbReference type="Rhea" id="RHEA-COMP:9674"/>
        <dbReference type="Rhea" id="RHEA-COMP:9677"/>
        <dbReference type="ChEBI" id="CHEBI:15377"/>
        <dbReference type="ChEBI" id="CHEBI:15378"/>
        <dbReference type="ChEBI" id="CHEBI:29985"/>
        <dbReference type="ChEBI" id="CHEBI:30616"/>
        <dbReference type="ChEBI" id="CHEBI:43474"/>
        <dbReference type="ChEBI" id="CHEBI:58359"/>
        <dbReference type="ChEBI" id="CHEBI:78515"/>
        <dbReference type="ChEBI" id="CHEBI:78516"/>
        <dbReference type="ChEBI" id="CHEBI:456216"/>
    </reaction>
</comment>
<dbReference type="Gene3D" id="1.10.20.60">
    <property type="entry name" value="Glu-tRNAGln amidotransferase C subunit, N-terminal domain"/>
    <property type="match status" value="1"/>
</dbReference>
<comment type="subunit">
    <text evidence="1">Heterotrimer of A, B and C subunits.</text>
</comment>
<evidence type="ECO:0000256" key="1">
    <source>
        <dbReference type="HAMAP-Rule" id="MF_00122"/>
    </source>
</evidence>
<keyword evidence="1" id="KW-0067">ATP-binding</keyword>
<dbReference type="InterPro" id="IPR003837">
    <property type="entry name" value="GatC"/>
</dbReference>
<comment type="caution">
    <text evidence="2">The sequence shown here is derived from an EMBL/GenBank/DDBJ whole genome shotgun (WGS) entry which is preliminary data.</text>
</comment>
<name>A0A511RI12_9DEIN</name>
<protein>
    <recommendedName>
        <fullName evidence="1">Aspartyl/glutamyl-tRNA(Asn/Gln) amidotransferase subunit C</fullName>
        <shortName evidence="1">Asp/Glu-ADT subunit C</shortName>
        <ecNumber evidence="1">6.3.5.-</ecNumber>
    </recommendedName>
</protein>
<dbReference type="GO" id="GO:0005524">
    <property type="term" value="F:ATP binding"/>
    <property type="evidence" value="ECO:0007669"/>
    <property type="project" value="UniProtKB-KW"/>
</dbReference>
<dbReference type="GO" id="GO:0016740">
    <property type="term" value="F:transferase activity"/>
    <property type="evidence" value="ECO:0007669"/>
    <property type="project" value="UniProtKB-KW"/>
</dbReference>
<dbReference type="HAMAP" id="MF_00122">
    <property type="entry name" value="GatC"/>
    <property type="match status" value="1"/>
</dbReference>
<comment type="similarity">
    <text evidence="1">Belongs to the GatC family.</text>
</comment>
<keyword evidence="1" id="KW-0436">Ligase</keyword>
<sequence length="98" mass="11056">MDVTPDLVRHLAELSRLELDEAEVERMLPELRSLLAYFESLDELDLEGLEELVRPIDSENVLRADVPAPGLGQDEALATAPEREDGFFKLPRVVEEGR</sequence>
<dbReference type="Pfam" id="PF02686">
    <property type="entry name" value="GatC"/>
    <property type="match status" value="1"/>
</dbReference>
<dbReference type="AlphaFoldDB" id="A0A511RI12"/>
<gene>
    <name evidence="1 2" type="primary">gatC</name>
    <name evidence="2" type="ORF">ODE01S_07120</name>
</gene>
<dbReference type="PANTHER" id="PTHR15004">
    <property type="entry name" value="GLUTAMYL-TRNA(GLN) AMIDOTRANSFERASE SUBUNIT C, MITOCHONDRIAL"/>
    <property type="match status" value="1"/>
</dbReference>
<dbReference type="SUPFAM" id="SSF141000">
    <property type="entry name" value="Glu-tRNAGln amidotransferase C subunit"/>
    <property type="match status" value="1"/>
</dbReference>
<dbReference type="EC" id="6.3.5.-" evidence="1"/>
<organism evidence="2 3">
    <name type="scientific">Oceanithermus desulfurans NBRC 100063</name>
    <dbReference type="NCBI Taxonomy" id="1227550"/>
    <lineage>
        <taxon>Bacteria</taxon>
        <taxon>Thermotogati</taxon>
        <taxon>Deinococcota</taxon>
        <taxon>Deinococci</taxon>
        <taxon>Thermales</taxon>
        <taxon>Thermaceae</taxon>
        <taxon>Oceanithermus</taxon>
    </lineage>
</organism>